<proteinExistence type="predicted"/>
<dbReference type="RefSeq" id="WP_344046040.1">
    <property type="nucleotide sequence ID" value="NZ_BAAAHG010000002.1"/>
</dbReference>
<accession>A0ABN1NCY7</accession>
<sequence>MEISFRKLPDNQHEILVRGRKGPDVRLPAQPVGPTMPHDLVHAVVETALGIDDGFWGAMARGATFQGFEFVTPRRHRRSGMKVLRRGGDAVMAAELRVNWAYRAWRGLPTEGRAVGRAPIDADALARTGPRLDAAAARWAAVPVGGELLWRWGVDR</sequence>
<reference evidence="1 2" key="1">
    <citation type="journal article" date="2019" name="Int. J. Syst. Evol. Microbiol.">
        <title>The Global Catalogue of Microorganisms (GCM) 10K type strain sequencing project: providing services to taxonomists for standard genome sequencing and annotation.</title>
        <authorList>
            <consortium name="The Broad Institute Genomics Platform"/>
            <consortium name="The Broad Institute Genome Sequencing Center for Infectious Disease"/>
            <person name="Wu L."/>
            <person name="Ma J."/>
        </authorList>
    </citation>
    <scope>NUCLEOTIDE SEQUENCE [LARGE SCALE GENOMIC DNA]</scope>
    <source>
        <strain evidence="1 2">JCM 10673</strain>
    </source>
</reference>
<dbReference type="EMBL" id="BAAAHG010000002">
    <property type="protein sequence ID" value="GAA0902419.1"/>
    <property type="molecule type" value="Genomic_DNA"/>
</dbReference>
<dbReference type="Proteomes" id="UP001501005">
    <property type="component" value="Unassembled WGS sequence"/>
</dbReference>
<organism evidence="1 2">
    <name type="scientific">Streptomyces thermoalcalitolerans</name>
    <dbReference type="NCBI Taxonomy" id="65605"/>
    <lineage>
        <taxon>Bacteria</taxon>
        <taxon>Bacillati</taxon>
        <taxon>Actinomycetota</taxon>
        <taxon>Actinomycetes</taxon>
        <taxon>Kitasatosporales</taxon>
        <taxon>Streptomycetaceae</taxon>
        <taxon>Streptomyces</taxon>
    </lineage>
</organism>
<protein>
    <submittedName>
        <fullName evidence="1">Uncharacterized protein</fullName>
    </submittedName>
</protein>
<evidence type="ECO:0000313" key="1">
    <source>
        <dbReference type="EMBL" id="GAA0902419.1"/>
    </source>
</evidence>
<gene>
    <name evidence="1" type="ORF">GCM10009549_04330</name>
</gene>
<name>A0ABN1NCY7_9ACTN</name>
<keyword evidence="2" id="KW-1185">Reference proteome</keyword>
<comment type="caution">
    <text evidence="1">The sequence shown here is derived from an EMBL/GenBank/DDBJ whole genome shotgun (WGS) entry which is preliminary data.</text>
</comment>
<evidence type="ECO:0000313" key="2">
    <source>
        <dbReference type="Proteomes" id="UP001501005"/>
    </source>
</evidence>